<accession>A0AAD8LYP8</accession>
<dbReference type="InterPro" id="IPR046960">
    <property type="entry name" value="PPR_At4g14850-like_plant"/>
</dbReference>
<dbReference type="EMBL" id="JAUIZM010000013">
    <property type="protein sequence ID" value="KAK1353343.1"/>
    <property type="molecule type" value="Genomic_DNA"/>
</dbReference>
<sequence>MLQNGIFPNSYTFVSSLCSNGVCVKFGLKCHGQAIKNGVDYVLQVENSLIHFNGFYGFVDVVKSLFSDMFVRDLVSWNSMVDAFVKIGDLSNAHKLFDLMPHKNVISWNVLISGYLIGGNPGCVLKLFREMSGLRFKGNDTTVVCVVAACG</sequence>
<keyword evidence="1" id="KW-0677">Repeat</keyword>
<protein>
    <recommendedName>
        <fullName evidence="5">Pentatricopeptide repeat-containing protein</fullName>
    </recommendedName>
</protein>
<reference evidence="3" key="2">
    <citation type="submission" date="2023-05" db="EMBL/GenBank/DDBJ databases">
        <authorList>
            <person name="Schelkunov M.I."/>
        </authorList>
    </citation>
    <scope>NUCLEOTIDE SEQUENCE</scope>
    <source>
        <strain evidence="3">Hsosn_3</strain>
        <tissue evidence="3">Leaf</tissue>
    </source>
</reference>
<dbReference type="PANTHER" id="PTHR47926:SF365">
    <property type="entry name" value="DYW DOMAIN-CONTAINING PROTEIN"/>
    <property type="match status" value="1"/>
</dbReference>
<feature type="repeat" description="PPR" evidence="2">
    <location>
        <begin position="73"/>
        <end position="107"/>
    </location>
</feature>
<evidence type="ECO:0000256" key="1">
    <source>
        <dbReference type="ARBA" id="ARBA00022737"/>
    </source>
</evidence>
<evidence type="ECO:0000256" key="2">
    <source>
        <dbReference type="PROSITE-ProRule" id="PRU00708"/>
    </source>
</evidence>
<comment type="caution">
    <text evidence="3">The sequence shown here is derived from an EMBL/GenBank/DDBJ whole genome shotgun (WGS) entry which is preliminary data.</text>
</comment>
<evidence type="ECO:0000313" key="4">
    <source>
        <dbReference type="Proteomes" id="UP001237642"/>
    </source>
</evidence>
<name>A0AAD8LYP8_9APIA</name>
<dbReference type="GO" id="GO:0003723">
    <property type="term" value="F:RNA binding"/>
    <property type="evidence" value="ECO:0007669"/>
    <property type="project" value="InterPro"/>
</dbReference>
<reference evidence="3" key="1">
    <citation type="submission" date="2023-02" db="EMBL/GenBank/DDBJ databases">
        <title>Genome of toxic invasive species Heracleum sosnowskyi carries increased number of genes despite the absence of recent whole-genome duplications.</title>
        <authorList>
            <person name="Schelkunov M."/>
            <person name="Shtratnikova V."/>
            <person name="Makarenko M."/>
            <person name="Klepikova A."/>
            <person name="Omelchenko D."/>
            <person name="Novikova G."/>
            <person name="Obukhova E."/>
            <person name="Bogdanov V."/>
            <person name="Penin A."/>
            <person name="Logacheva M."/>
        </authorList>
    </citation>
    <scope>NUCLEOTIDE SEQUENCE</scope>
    <source>
        <strain evidence="3">Hsosn_3</strain>
        <tissue evidence="3">Leaf</tissue>
    </source>
</reference>
<keyword evidence="4" id="KW-1185">Reference proteome</keyword>
<dbReference type="InterPro" id="IPR002885">
    <property type="entry name" value="PPR_rpt"/>
</dbReference>
<dbReference type="PANTHER" id="PTHR47926">
    <property type="entry name" value="PENTATRICOPEPTIDE REPEAT-CONTAINING PROTEIN"/>
    <property type="match status" value="1"/>
</dbReference>
<proteinExistence type="predicted"/>
<dbReference type="NCBIfam" id="TIGR00756">
    <property type="entry name" value="PPR"/>
    <property type="match status" value="2"/>
</dbReference>
<evidence type="ECO:0000313" key="3">
    <source>
        <dbReference type="EMBL" id="KAK1353343.1"/>
    </source>
</evidence>
<dbReference type="AlphaFoldDB" id="A0AAD8LYP8"/>
<dbReference type="Pfam" id="PF01535">
    <property type="entry name" value="PPR"/>
    <property type="match status" value="2"/>
</dbReference>
<dbReference type="PROSITE" id="PS51375">
    <property type="entry name" value="PPR"/>
    <property type="match status" value="1"/>
</dbReference>
<organism evidence="3 4">
    <name type="scientific">Heracleum sosnowskyi</name>
    <dbReference type="NCBI Taxonomy" id="360622"/>
    <lineage>
        <taxon>Eukaryota</taxon>
        <taxon>Viridiplantae</taxon>
        <taxon>Streptophyta</taxon>
        <taxon>Embryophyta</taxon>
        <taxon>Tracheophyta</taxon>
        <taxon>Spermatophyta</taxon>
        <taxon>Magnoliopsida</taxon>
        <taxon>eudicotyledons</taxon>
        <taxon>Gunneridae</taxon>
        <taxon>Pentapetalae</taxon>
        <taxon>asterids</taxon>
        <taxon>campanulids</taxon>
        <taxon>Apiales</taxon>
        <taxon>Apiaceae</taxon>
        <taxon>Apioideae</taxon>
        <taxon>apioid superclade</taxon>
        <taxon>Tordylieae</taxon>
        <taxon>Tordyliinae</taxon>
        <taxon>Heracleum</taxon>
    </lineage>
</organism>
<dbReference type="Gene3D" id="1.25.40.10">
    <property type="entry name" value="Tetratricopeptide repeat domain"/>
    <property type="match status" value="1"/>
</dbReference>
<dbReference type="Proteomes" id="UP001237642">
    <property type="component" value="Unassembled WGS sequence"/>
</dbReference>
<gene>
    <name evidence="3" type="ORF">POM88_052478</name>
</gene>
<dbReference type="InterPro" id="IPR011990">
    <property type="entry name" value="TPR-like_helical_dom_sf"/>
</dbReference>
<evidence type="ECO:0008006" key="5">
    <source>
        <dbReference type="Google" id="ProtNLM"/>
    </source>
</evidence>
<dbReference type="GO" id="GO:0009451">
    <property type="term" value="P:RNA modification"/>
    <property type="evidence" value="ECO:0007669"/>
    <property type="project" value="InterPro"/>
</dbReference>